<proteinExistence type="predicted"/>
<feature type="region of interest" description="Disordered" evidence="2">
    <location>
        <begin position="199"/>
        <end position="239"/>
    </location>
</feature>
<dbReference type="Proteomes" id="UP001159042">
    <property type="component" value="Unassembled WGS sequence"/>
</dbReference>
<evidence type="ECO:0000256" key="2">
    <source>
        <dbReference type="SAM" id="MobiDB-lite"/>
    </source>
</evidence>
<organism evidence="4 5">
    <name type="scientific">Exocentrus adspersus</name>
    <dbReference type="NCBI Taxonomy" id="1586481"/>
    <lineage>
        <taxon>Eukaryota</taxon>
        <taxon>Metazoa</taxon>
        <taxon>Ecdysozoa</taxon>
        <taxon>Arthropoda</taxon>
        <taxon>Hexapoda</taxon>
        <taxon>Insecta</taxon>
        <taxon>Pterygota</taxon>
        <taxon>Neoptera</taxon>
        <taxon>Endopterygota</taxon>
        <taxon>Coleoptera</taxon>
        <taxon>Polyphaga</taxon>
        <taxon>Cucujiformia</taxon>
        <taxon>Chrysomeloidea</taxon>
        <taxon>Cerambycidae</taxon>
        <taxon>Lamiinae</taxon>
        <taxon>Acanthocinini</taxon>
        <taxon>Exocentrus</taxon>
    </lineage>
</organism>
<protein>
    <recommendedName>
        <fullName evidence="6">Cuticle protein 6</fullName>
    </recommendedName>
</protein>
<dbReference type="PANTHER" id="PTHR10380:SF196">
    <property type="entry name" value="CUTICULAR PROTEIN 72EA"/>
    <property type="match status" value="1"/>
</dbReference>
<reference evidence="4 5" key="1">
    <citation type="journal article" date="2023" name="Insect Mol. Biol.">
        <title>Genome sequencing provides insights into the evolution of gene families encoding plant cell wall-degrading enzymes in longhorned beetles.</title>
        <authorList>
            <person name="Shin N.R."/>
            <person name="Okamura Y."/>
            <person name="Kirsch R."/>
            <person name="Pauchet Y."/>
        </authorList>
    </citation>
    <scope>NUCLEOTIDE SEQUENCE [LARGE SCALE GENOMIC DNA]</scope>
    <source>
        <strain evidence="4">EAD_L_NR</strain>
    </source>
</reference>
<keyword evidence="1" id="KW-0193">Cuticle</keyword>
<name>A0AAV8W1Y7_9CUCU</name>
<evidence type="ECO:0000256" key="1">
    <source>
        <dbReference type="PROSITE-ProRule" id="PRU00497"/>
    </source>
</evidence>
<feature type="signal peptide" evidence="3">
    <location>
        <begin position="1"/>
        <end position="15"/>
    </location>
</feature>
<keyword evidence="3" id="KW-0732">Signal</keyword>
<dbReference type="AlphaFoldDB" id="A0AAV8W1Y7"/>
<dbReference type="InterPro" id="IPR050468">
    <property type="entry name" value="Cuticle_Struct_Prot"/>
</dbReference>
<feature type="compositionally biased region" description="Low complexity" evidence="2">
    <location>
        <begin position="202"/>
        <end position="236"/>
    </location>
</feature>
<dbReference type="GO" id="GO:0062129">
    <property type="term" value="C:chitin-based extracellular matrix"/>
    <property type="evidence" value="ECO:0007669"/>
    <property type="project" value="TreeGrafter"/>
</dbReference>
<evidence type="ECO:0008006" key="6">
    <source>
        <dbReference type="Google" id="ProtNLM"/>
    </source>
</evidence>
<evidence type="ECO:0000313" key="5">
    <source>
        <dbReference type="Proteomes" id="UP001159042"/>
    </source>
</evidence>
<dbReference type="GO" id="GO:0008010">
    <property type="term" value="F:structural constituent of chitin-based larval cuticle"/>
    <property type="evidence" value="ECO:0007669"/>
    <property type="project" value="TreeGrafter"/>
</dbReference>
<comment type="caution">
    <text evidence="4">The sequence shown here is derived from an EMBL/GenBank/DDBJ whole genome shotgun (WGS) entry which is preliminary data.</text>
</comment>
<evidence type="ECO:0000256" key="3">
    <source>
        <dbReference type="SAM" id="SignalP"/>
    </source>
</evidence>
<feature type="chain" id="PRO_5043731679" description="Cuticle protein 6" evidence="3">
    <location>
        <begin position="16"/>
        <end position="328"/>
    </location>
</feature>
<sequence length="328" mass="32974">MKLFIVCVLAAVATAEPSGVASPLIYSSPLAVAAPVAISSPVSTQYHAQDELGQYSYGYSNEHSAKSEARSVNGVTIGGYTYVDPAGKLQKVEYSSDPNGFRVAASNLPVPPAVPSAPVLPVPVPVQDTPEVVEARTKHLEALEAAKVRASEVKASLPAVTTVVHSISPVVATAPASVVAGPLVATPLLATRTASNISTEIPATPSSEAPTTSTPVESTSVSASAVESKSAGAGSETPAGVSILSTPTVGLSSLIAPAALPVGISPFVSAPTAYAINSLHPLGFSSIVAQPAVTSYTAQFLAPLARSIVQSSEGSTPTTTTNAEHGSE</sequence>
<dbReference type="EMBL" id="JANEYG010000013">
    <property type="protein sequence ID" value="KAJ8920641.1"/>
    <property type="molecule type" value="Genomic_DNA"/>
</dbReference>
<dbReference type="PROSITE" id="PS51155">
    <property type="entry name" value="CHIT_BIND_RR_2"/>
    <property type="match status" value="1"/>
</dbReference>
<keyword evidence="5" id="KW-1185">Reference proteome</keyword>
<accession>A0AAV8W1Y7</accession>
<dbReference type="InterPro" id="IPR000618">
    <property type="entry name" value="Insect_cuticle"/>
</dbReference>
<dbReference type="PANTHER" id="PTHR10380">
    <property type="entry name" value="CUTICLE PROTEIN"/>
    <property type="match status" value="1"/>
</dbReference>
<dbReference type="Pfam" id="PF00379">
    <property type="entry name" value="Chitin_bind_4"/>
    <property type="match status" value="1"/>
</dbReference>
<gene>
    <name evidence="4" type="ORF">NQ315_004780</name>
</gene>
<evidence type="ECO:0000313" key="4">
    <source>
        <dbReference type="EMBL" id="KAJ8920641.1"/>
    </source>
</evidence>